<accession>A0ABD1MMC3</accession>
<comment type="caution">
    <text evidence="2">The sequence shown here is derived from an EMBL/GenBank/DDBJ whole genome shotgun (WGS) entry which is preliminary data.</text>
</comment>
<feature type="chain" id="PRO_5044836034" description="LCR" evidence="1">
    <location>
        <begin position="27"/>
        <end position="77"/>
    </location>
</feature>
<keyword evidence="3" id="KW-1185">Reference proteome</keyword>
<evidence type="ECO:0008006" key="4">
    <source>
        <dbReference type="Google" id="ProtNLM"/>
    </source>
</evidence>
<name>A0ABD1MMC3_9FABA</name>
<evidence type="ECO:0000313" key="3">
    <source>
        <dbReference type="Proteomes" id="UP001603857"/>
    </source>
</evidence>
<organism evidence="2 3">
    <name type="scientific">Flemingia macrophylla</name>
    <dbReference type="NCBI Taxonomy" id="520843"/>
    <lineage>
        <taxon>Eukaryota</taxon>
        <taxon>Viridiplantae</taxon>
        <taxon>Streptophyta</taxon>
        <taxon>Embryophyta</taxon>
        <taxon>Tracheophyta</taxon>
        <taxon>Spermatophyta</taxon>
        <taxon>Magnoliopsida</taxon>
        <taxon>eudicotyledons</taxon>
        <taxon>Gunneridae</taxon>
        <taxon>Pentapetalae</taxon>
        <taxon>rosids</taxon>
        <taxon>fabids</taxon>
        <taxon>Fabales</taxon>
        <taxon>Fabaceae</taxon>
        <taxon>Papilionoideae</taxon>
        <taxon>50 kb inversion clade</taxon>
        <taxon>NPAAA clade</taxon>
        <taxon>indigoferoid/millettioid clade</taxon>
        <taxon>Phaseoleae</taxon>
        <taxon>Flemingia</taxon>
    </lineage>
</organism>
<gene>
    <name evidence="2" type="ORF">Fmac_011123</name>
</gene>
<dbReference type="AlphaFoldDB" id="A0ABD1MMC3"/>
<reference evidence="2 3" key="1">
    <citation type="submission" date="2024-08" db="EMBL/GenBank/DDBJ databases">
        <title>Insights into the chromosomal genome structure of Flemingia macrophylla.</title>
        <authorList>
            <person name="Ding Y."/>
            <person name="Zhao Y."/>
            <person name="Bi W."/>
            <person name="Wu M."/>
            <person name="Zhao G."/>
            <person name="Gong Y."/>
            <person name="Li W."/>
            <person name="Zhang P."/>
        </authorList>
    </citation>
    <scope>NUCLEOTIDE SEQUENCE [LARGE SCALE GENOMIC DNA]</scope>
    <source>
        <strain evidence="2">DYQJB</strain>
        <tissue evidence="2">Leaf</tissue>
    </source>
</reference>
<keyword evidence="1" id="KW-0732">Signal</keyword>
<evidence type="ECO:0000313" key="2">
    <source>
        <dbReference type="EMBL" id="KAL2336677.1"/>
    </source>
</evidence>
<sequence length="77" mass="8179">MAFRMNQTNFLLGLLSIALVLEAGMGAGLFPGLDCQKGRCQGNVPCDLSCQNRGYRQGGTCIGIIPGLIECCCHKNS</sequence>
<proteinExistence type="predicted"/>
<dbReference type="EMBL" id="JBGMDY010000004">
    <property type="protein sequence ID" value="KAL2336677.1"/>
    <property type="molecule type" value="Genomic_DNA"/>
</dbReference>
<protein>
    <recommendedName>
        <fullName evidence="4">LCR</fullName>
    </recommendedName>
</protein>
<dbReference type="Proteomes" id="UP001603857">
    <property type="component" value="Unassembled WGS sequence"/>
</dbReference>
<evidence type="ECO:0000256" key="1">
    <source>
        <dbReference type="SAM" id="SignalP"/>
    </source>
</evidence>
<feature type="signal peptide" evidence="1">
    <location>
        <begin position="1"/>
        <end position="26"/>
    </location>
</feature>